<evidence type="ECO:0000256" key="3">
    <source>
        <dbReference type="ARBA" id="ARBA00022475"/>
    </source>
</evidence>
<evidence type="ECO:0000256" key="5">
    <source>
        <dbReference type="ARBA" id="ARBA00022989"/>
    </source>
</evidence>
<name>A0A1M5BJL6_9BACT</name>
<dbReference type="GO" id="GO:0098797">
    <property type="term" value="C:plasma membrane protein complex"/>
    <property type="evidence" value="ECO:0007669"/>
    <property type="project" value="TreeGrafter"/>
</dbReference>
<dbReference type="GO" id="GO:0044874">
    <property type="term" value="P:lipoprotein localization to outer membrane"/>
    <property type="evidence" value="ECO:0007669"/>
    <property type="project" value="TreeGrafter"/>
</dbReference>
<dbReference type="InterPro" id="IPR003838">
    <property type="entry name" value="ABC3_permease_C"/>
</dbReference>
<proteinExistence type="inferred from homology"/>
<evidence type="ECO:0000256" key="4">
    <source>
        <dbReference type="ARBA" id="ARBA00022692"/>
    </source>
</evidence>
<feature type="transmembrane region" description="Helical" evidence="7">
    <location>
        <begin position="318"/>
        <end position="345"/>
    </location>
</feature>
<dbReference type="Pfam" id="PF12704">
    <property type="entry name" value="MacB_PCD"/>
    <property type="match status" value="1"/>
</dbReference>
<keyword evidence="6 7" id="KW-0472">Membrane</keyword>
<accession>A0A1M5BJL6</accession>
<dbReference type="Proteomes" id="UP000184041">
    <property type="component" value="Unassembled WGS sequence"/>
</dbReference>
<comment type="subcellular location">
    <subcellularLocation>
        <location evidence="1">Cell membrane</location>
        <topology evidence="1">Multi-pass membrane protein</topology>
    </subcellularLocation>
</comment>
<dbReference type="OrthoDB" id="1522670at2"/>
<keyword evidence="10" id="KW-0449">Lipoprotein</keyword>
<dbReference type="Pfam" id="PF02687">
    <property type="entry name" value="FtsX"/>
    <property type="match status" value="1"/>
</dbReference>
<keyword evidence="11" id="KW-1185">Reference proteome</keyword>
<sequence>MKFEWYLALRYFKGKRQDSRFLSFIKAMAITGVAVGSAGLLIALSIVHGFKSAIDNKVLGFAPHVTVTTFSDRPILRADTLLADLADYPAIRQAQAVVEGQAMVQSSGEVTGILVKGVDEEGDVTDIRQYIDRGRYFLGEDSTGMPGMVVGSKLAQSLNADINSVLTAYTVEGHPSPLSSPEIKQFRLSGIYQTGIGQFDDIFALVARPHAQQLLQVPGDQASVMEIKLGNPADIQPLKEQLSSDLGFPYFTQSIYEKYSSIFAWVDLQEETIPFVISVMIIVAAFNLIGTVLMMVLERTRDIGILKTMGASDKSIRWVFLLEGLFVAVVGLIIGIAISLLFTWLQTTYHIIPLSEENYYMAYAPTEPHGLDFLLVTVVTLFLCSLSSYLPARIASKTDPLKVIAYGR</sequence>
<comment type="similarity">
    <text evidence="2">Belongs to the ABC-4 integral membrane protein family. LolC/E subfamily.</text>
</comment>
<dbReference type="InterPro" id="IPR051447">
    <property type="entry name" value="Lipoprotein-release_system"/>
</dbReference>
<keyword evidence="4 7" id="KW-0812">Transmembrane</keyword>
<feature type="transmembrane region" description="Helical" evidence="7">
    <location>
        <begin position="373"/>
        <end position="392"/>
    </location>
</feature>
<keyword evidence="3" id="KW-1003">Cell membrane</keyword>
<dbReference type="RefSeq" id="WP_073062820.1">
    <property type="nucleotide sequence ID" value="NZ_FQUS01000008.1"/>
</dbReference>
<keyword evidence="5 7" id="KW-1133">Transmembrane helix</keyword>
<dbReference type="STRING" id="1194090.SAMN05443144_108146"/>
<reference evidence="10 11" key="1">
    <citation type="submission" date="2016-11" db="EMBL/GenBank/DDBJ databases">
        <authorList>
            <person name="Jaros S."/>
            <person name="Januszkiewicz K."/>
            <person name="Wedrychowicz H."/>
        </authorList>
    </citation>
    <scope>NUCLEOTIDE SEQUENCE [LARGE SCALE GENOMIC DNA]</scope>
    <source>
        <strain evidence="10 11">DSM 21986</strain>
    </source>
</reference>
<evidence type="ECO:0000259" key="9">
    <source>
        <dbReference type="Pfam" id="PF12704"/>
    </source>
</evidence>
<dbReference type="EMBL" id="FQUS01000008">
    <property type="protein sequence ID" value="SHF42629.1"/>
    <property type="molecule type" value="Genomic_DNA"/>
</dbReference>
<protein>
    <submittedName>
        <fullName evidence="10">Lipoprotein-releasing system permease protein</fullName>
    </submittedName>
</protein>
<dbReference type="AlphaFoldDB" id="A0A1M5BJL6"/>
<dbReference type="PANTHER" id="PTHR30489">
    <property type="entry name" value="LIPOPROTEIN-RELEASING SYSTEM TRANSMEMBRANE PROTEIN LOLE"/>
    <property type="match status" value="1"/>
</dbReference>
<evidence type="ECO:0000256" key="7">
    <source>
        <dbReference type="SAM" id="Phobius"/>
    </source>
</evidence>
<evidence type="ECO:0000256" key="2">
    <source>
        <dbReference type="ARBA" id="ARBA00005236"/>
    </source>
</evidence>
<evidence type="ECO:0000256" key="1">
    <source>
        <dbReference type="ARBA" id="ARBA00004651"/>
    </source>
</evidence>
<evidence type="ECO:0000259" key="8">
    <source>
        <dbReference type="Pfam" id="PF02687"/>
    </source>
</evidence>
<evidence type="ECO:0000256" key="6">
    <source>
        <dbReference type="ARBA" id="ARBA00023136"/>
    </source>
</evidence>
<evidence type="ECO:0000313" key="11">
    <source>
        <dbReference type="Proteomes" id="UP000184041"/>
    </source>
</evidence>
<feature type="domain" description="ABC3 transporter permease C-terminal" evidence="8">
    <location>
        <begin position="275"/>
        <end position="400"/>
    </location>
</feature>
<dbReference type="PANTHER" id="PTHR30489:SF0">
    <property type="entry name" value="LIPOPROTEIN-RELEASING SYSTEM TRANSMEMBRANE PROTEIN LOLE"/>
    <property type="match status" value="1"/>
</dbReference>
<evidence type="ECO:0000313" key="10">
    <source>
        <dbReference type="EMBL" id="SHF42629.1"/>
    </source>
</evidence>
<dbReference type="InterPro" id="IPR025857">
    <property type="entry name" value="MacB_PCD"/>
</dbReference>
<gene>
    <name evidence="10" type="ORF">SAMN05443144_108146</name>
</gene>
<organism evidence="10 11">
    <name type="scientific">Fodinibius roseus</name>
    <dbReference type="NCBI Taxonomy" id="1194090"/>
    <lineage>
        <taxon>Bacteria</taxon>
        <taxon>Pseudomonadati</taxon>
        <taxon>Balneolota</taxon>
        <taxon>Balneolia</taxon>
        <taxon>Balneolales</taxon>
        <taxon>Balneolaceae</taxon>
        <taxon>Fodinibius</taxon>
    </lineage>
</organism>
<feature type="transmembrane region" description="Helical" evidence="7">
    <location>
        <begin position="275"/>
        <end position="297"/>
    </location>
</feature>
<feature type="domain" description="MacB-like periplasmic core" evidence="9">
    <location>
        <begin position="27"/>
        <end position="243"/>
    </location>
</feature>
<feature type="transmembrane region" description="Helical" evidence="7">
    <location>
        <begin position="21"/>
        <end position="47"/>
    </location>
</feature>